<comment type="caution">
    <text evidence="4">The sequence shown here is derived from an EMBL/GenBank/DDBJ whole genome shotgun (WGS) entry which is preliminary data.</text>
</comment>
<accession>A0ABW4JB04</accession>
<dbReference type="CDD" id="cd07149">
    <property type="entry name" value="ALDH_y4uC"/>
    <property type="match status" value="1"/>
</dbReference>
<reference evidence="5" key="1">
    <citation type="journal article" date="2019" name="Int. J. Syst. Evol. Microbiol.">
        <title>The Global Catalogue of Microorganisms (GCM) 10K type strain sequencing project: providing services to taxonomists for standard genome sequencing and annotation.</title>
        <authorList>
            <consortium name="The Broad Institute Genomics Platform"/>
            <consortium name="The Broad Institute Genome Sequencing Center for Infectious Disease"/>
            <person name="Wu L."/>
            <person name="Ma J."/>
        </authorList>
    </citation>
    <scope>NUCLEOTIDE SEQUENCE [LARGE SCALE GENOMIC DNA]</scope>
    <source>
        <strain evidence="5">CGMCC 1.12286</strain>
    </source>
</reference>
<feature type="domain" description="Aldehyde dehydrogenase" evidence="3">
    <location>
        <begin position="13"/>
        <end position="473"/>
    </location>
</feature>
<evidence type="ECO:0000256" key="1">
    <source>
        <dbReference type="ARBA" id="ARBA00009986"/>
    </source>
</evidence>
<protein>
    <submittedName>
        <fullName evidence="4">Aldehyde dehydrogenase family protein</fullName>
    </submittedName>
</protein>
<gene>
    <name evidence="4" type="ORF">ACFSB2_00750</name>
</gene>
<comment type="similarity">
    <text evidence="1">Belongs to the aldehyde dehydrogenase family.</text>
</comment>
<keyword evidence="5" id="KW-1185">Reference proteome</keyword>
<dbReference type="InterPro" id="IPR016163">
    <property type="entry name" value="Ald_DH_C"/>
</dbReference>
<dbReference type="SUPFAM" id="SSF53720">
    <property type="entry name" value="ALDH-like"/>
    <property type="match status" value="1"/>
</dbReference>
<evidence type="ECO:0000256" key="2">
    <source>
        <dbReference type="ARBA" id="ARBA00023002"/>
    </source>
</evidence>
<evidence type="ECO:0000313" key="5">
    <source>
        <dbReference type="Proteomes" id="UP001597079"/>
    </source>
</evidence>
<dbReference type="PANTHER" id="PTHR42991:SF1">
    <property type="entry name" value="ALDEHYDE DEHYDROGENASE"/>
    <property type="match status" value="1"/>
</dbReference>
<organism evidence="4 5">
    <name type="scientific">Alicyclobacillus fodiniaquatilis</name>
    <dbReference type="NCBI Taxonomy" id="1661150"/>
    <lineage>
        <taxon>Bacteria</taxon>
        <taxon>Bacillati</taxon>
        <taxon>Bacillota</taxon>
        <taxon>Bacilli</taxon>
        <taxon>Bacillales</taxon>
        <taxon>Alicyclobacillaceae</taxon>
        <taxon>Alicyclobacillus</taxon>
    </lineage>
</organism>
<dbReference type="Pfam" id="PF00171">
    <property type="entry name" value="Aldedh"/>
    <property type="match status" value="1"/>
</dbReference>
<dbReference type="RefSeq" id="WP_377940607.1">
    <property type="nucleotide sequence ID" value="NZ_JBHUCX010000004.1"/>
</dbReference>
<evidence type="ECO:0000313" key="4">
    <source>
        <dbReference type="EMBL" id="MFD1673249.1"/>
    </source>
</evidence>
<dbReference type="Gene3D" id="3.40.605.10">
    <property type="entry name" value="Aldehyde Dehydrogenase, Chain A, domain 1"/>
    <property type="match status" value="1"/>
</dbReference>
<dbReference type="PANTHER" id="PTHR42991">
    <property type="entry name" value="ALDEHYDE DEHYDROGENASE"/>
    <property type="match status" value="1"/>
</dbReference>
<proteinExistence type="inferred from homology"/>
<dbReference type="EMBL" id="JBHUCX010000004">
    <property type="protein sequence ID" value="MFD1673249.1"/>
    <property type="molecule type" value="Genomic_DNA"/>
</dbReference>
<dbReference type="InterPro" id="IPR016162">
    <property type="entry name" value="Ald_DH_N"/>
</dbReference>
<dbReference type="Proteomes" id="UP001597079">
    <property type="component" value="Unassembled WGS sequence"/>
</dbReference>
<sequence>MAAETQLWINGEWVKAQRYVTLENPHTEEDIAHIGYASVAQANDAIQAAQEAFLTFRETPAWQRAHILRSVAELIADRRDELAETIAREAGKPMRAAKGEVNRTVETYRFAAEAARDIRGESIPLDAAPNGEGYMAYTIQRPLGVVAAITPFNFPMNLVAHKVGPAIAAGNTIVLKPAEQTPLSALVLAKLFKDAGLPDGVLNIIPGDGKELSEALTTHPDVAFVTFTGSPRVGKLIRAQAGLRKVTLELGSNSPLLIDAGFQQSELEQIADETVQGAFTYNGQVCISIQRVYVHQSHYDEFTQMLAKRAAALRIGDPLDEKTDICSLINQAAADRLKQWLDSAVEKGAKVVTGGHFQRRVLEPTVLVDVPADTQLRTEEAFGPIVLVEPFATWSEAIAKANHSKYGLNAGAFTKQLDHALEASRKIEAGAVLINQVPTFRVDQMPYGGVKESGTGREGVRYAMQDMMDIKMVAFRSSAFHK</sequence>
<evidence type="ECO:0000259" key="3">
    <source>
        <dbReference type="Pfam" id="PF00171"/>
    </source>
</evidence>
<name>A0ABW4JB04_9BACL</name>
<dbReference type="InterPro" id="IPR051020">
    <property type="entry name" value="ALDH-related_metabolic_enz"/>
</dbReference>
<keyword evidence="2" id="KW-0560">Oxidoreductase</keyword>
<dbReference type="InterPro" id="IPR015590">
    <property type="entry name" value="Aldehyde_DH_dom"/>
</dbReference>
<dbReference type="InterPro" id="IPR016161">
    <property type="entry name" value="Ald_DH/histidinol_DH"/>
</dbReference>
<dbReference type="Gene3D" id="3.40.309.10">
    <property type="entry name" value="Aldehyde Dehydrogenase, Chain A, domain 2"/>
    <property type="match status" value="1"/>
</dbReference>